<keyword evidence="8" id="KW-1185">Reference proteome</keyword>
<dbReference type="PANTHER" id="PTHR46091">
    <property type="entry name" value="BLR7054 PROTEIN"/>
    <property type="match status" value="1"/>
</dbReference>
<comment type="caution">
    <text evidence="7">The sequence shown here is derived from an EMBL/GenBank/DDBJ whole genome shotgun (WGS) entry which is preliminary data.</text>
</comment>
<dbReference type="RefSeq" id="WP_378390124.1">
    <property type="nucleotide sequence ID" value="NZ_JBHLWM010000007.1"/>
</dbReference>
<evidence type="ECO:0000313" key="8">
    <source>
        <dbReference type="Proteomes" id="UP001589775"/>
    </source>
</evidence>
<gene>
    <name evidence="7" type="ORF">ACFFJ6_17520</name>
</gene>
<dbReference type="EMBL" id="JBHLWM010000007">
    <property type="protein sequence ID" value="MFC0242294.1"/>
    <property type="molecule type" value="Genomic_DNA"/>
</dbReference>
<organism evidence="7 8">
    <name type="scientific">Rhodopseudomonas telluris</name>
    <dbReference type="NCBI Taxonomy" id="644215"/>
    <lineage>
        <taxon>Bacteria</taxon>
        <taxon>Pseudomonadati</taxon>
        <taxon>Pseudomonadota</taxon>
        <taxon>Alphaproteobacteria</taxon>
        <taxon>Hyphomicrobiales</taxon>
        <taxon>Nitrobacteraceae</taxon>
        <taxon>Rhodopseudomonas</taxon>
    </lineage>
</organism>
<evidence type="ECO:0000256" key="4">
    <source>
        <dbReference type="ARBA" id="ARBA00022857"/>
    </source>
</evidence>
<feature type="domain" description="Amine oxidase" evidence="6">
    <location>
        <begin position="13"/>
        <end position="498"/>
    </location>
</feature>
<evidence type="ECO:0000256" key="1">
    <source>
        <dbReference type="ARBA" id="ARBA00022630"/>
    </source>
</evidence>
<evidence type="ECO:0000256" key="3">
    <source>
        <dbReference type="ARBA" id="ARBA00022827"/>
    </source>
</evidence>
<reference evidence="7 8" key="1">
    <citation type="submission" date="2024-09" db="EMBL/GenBank/DDBJ databases">
        <authorList>
            <person name="Sun Q."/>
            <person name="Mori K."/>
        </authorList>
    </citation>
    <scope>NUCLEOTIDE SEQUENCE [LARGE SCALE GENOMIC DNA]</scope>
    <source>
        <strain evidence="7 8">KCTC 23279</strain>
    </source>
</reference>
<keyword evidence="4" id="KW-0521">NADP</keyword>
<name>A0ABV6EVN5_9BRAD</name>
<dbReference type="Gene3D" id="3.50.50.60">
    <property type="entry name" value="FAD/NAD(P)-binding domain"/>
    <property type="match status" value="2"/>
</dbReference>
<evidence type="ECO:0000313" key="7">
    <source>
        <dbReference type="EMBL" id="MFC0242294.1"/>
    </source>
</evidence>
<dbReference type="PRINTS" id="PR00420">
    <property type="entry name" value="RNGMNOXGNASE"/>
</dbReference>
<evidence type="ECO:0000256" key="5">
    <source>
        <dbReference type="ARBA" id="ARBA00023027"/>
    </source>
</evidence>
<accession>A0ABV6EVN5</accession>
<dbReference type="Proteomes" id="UP001589775">
    <property type="component" value="Unassembled WGS sequence"/>
</dbReference>
<sequence length="504" mass="52514">MTRTDVVVIGAGLGGLTAGAILAHDGRRVVVIERSNSVGGAASSYKVGDLFVEGSLHLTGDPHHPQDPKHAALTRAGALDGVQWIPAGALYEIRGGPLGTPFVLPDSLDGARAALTSRFPDAAAAIDRFLSEMQRLASAAGDGGLDAVFALSPEFSDWSVSLADKLQALFGDNEALKCAIAGNLSYVHDDTSQQWWVPFAIMQGGFLLAGARFVQGGSQRLSSAIARSIRKAGGDVLLRRFVSGIEIGEDGAASRITHTARDGGDPQTIEATTVIGNAAPATLAAMMPEAQAARLTDSYADRPLGLSLFALTLGLSAPPREFGVSSFVTQLLPDWMRTLASYAEGKALMANEPGDRMPPLALADYAAIDSGVPAPPYVLSVVGPDRLANWSGLSQDDYRAKRARWQQAIIHNLDRLYPGLAGAVTASSFNVAMSVQQYLGAPEGSVYGFAPLPPDGSGKPYRTPRTVLPGLYLASSYSGIGGHSGAIQSAALCADLILGDHAAD</sequence>
<dbReference type="InterPro" id="IPR002937">
    <property type="entry name" value="Amino_oxidase"/>
</dbReference>
<keyword evidence="1" id="KW-0285">Flavoprotein</keyword>
<evidence type="ECO:0000256" key="2">
    <source>
        <dbReference type="ARBA" id="ARBA00022729"/>
    </source>
</evidence>
<protein>
    <submittedName>
        <fullName evidence="7">Phytoene desaturase family protein</fullName>
    </submittedName>
</protein>
<dbReference type="InterPro" id="IPR052206">
    <property type="entry name" value="Retinol_saturase"/>
</dbReference>
<keyword evidence="5" id="KW-0520">NAD</keyword>
<keyword evidence="3" id="KW-0274">FAD</keyword>
<dbReference type="Pfam" id="PF01593">
    <property type="entry name" value="Amino_oxidase"/>
    <property type="match status" value="1"/>
</dbReference>
<evidence type="ECO:0000259" key="6">
    <source>
        <dbReference type="Pfam" id="PF01593"/>
    </source>
</evidence>
<keyword evidence="2" id="KW-0732">Signal</keyword>
<proteinExistence type="predicted"/>
<dbReference type="PANTHER" id="PTHR46091:SF3">
    <property type="entry name" value="AMINE OXIDASE DOMAIN-CONTAINING PROTEIN"/>
    <property type="match status" value="1"/>
</dbReference>
<dbReference type="InterPro" id="IPR036188">
    <property type="entry name" value="FAD/NAD-bd_sf"/>
</dbReference>
<dbReference type="SUPFAM" id="SSF51905">
    <property type="entry name" value="FAD/NAD(P)-binding domain"/>
    <property type="match status" value="1"/>
</dbReference>